<dbReference type="EMBL" id="JAVFWL010000002">
    <property type="protein sequence ID" value="KAK6737208.1"/>
    <property type="molecule type" value="Genomic_DNA"/>
</dbReference>
<comment type="caution">
    <text evidence="1">The sequence shown here is derived from an EMBL/GenBank/DDBJ whole genome shotgun (WGS) entry which is preliminary data.</text>
</comment>
<keyword evidence="2" id="KW-1185">Reference proteome</keyword>
<dbReference type="PANTHER" id="PTHR19316:SF18">
    <property type="entry name" value="HSP70-BINDING PROTEIN 1"/>
    <property type="match status" value="1"/>
</dbReference>
<dbReference type="Proteomes" id="UP001303046">
    <property type="component" value="Unassembled WGS sequence"/>
</dbReference>
<dbReference type="InterPro" id="IPR016024">
    <property type="entry name" value="ARM-type_fold"/>
</dbReference>
<accession>A0ABR1CI14</accession>
<evidence type="ECO:0000313" key="1">
    <source>
        <dbReference type="EMBL" id="KAK6737208.1"/>
    </source>
</evidence>
<dbReference type="InterPro" id="IPR011989">
    <property type="entry name" value="ARM-like"/>
</dbReference>
<evidence type="ECO:0008006" key="3">
    <source>
        <dbReference type="Google" id="ProtNLM"/>
    </source>
</evidence>
<organism evidence="1 2">
    <name type="scientific">Necator americanus</name>
    <name type="common">Human hookworm</name>
    <dbReference type="NCBI Taxonomy" id="51031"/>
    <lineage>
        <taxon>Eukaryota</taxon>
        <taxon>Metazoa</taxon>
        <taxon>Ecdysozoa</taxon>
        <taxon>Nematoda</taxon>
        <taxon>Chromadorea</taxon>
        <taxon>Rhabditida</taxon>
        <taxon>Rhabditina</taxon>
        <taxon>Rhabditomorpha</taxon>
        <taxon>Strongyloidea</taxon>
        <taxon>Ancylostomatidae</taxon>
        <taxon>Bunostominae</taxon>
        <taxon>Necator</taxon>
    </lineage>
</organism>
<dbReference type="InterPro" id="IPR050693">
    <property type="entry name" value="Hsp70_NEF-Inhibitors"/>
</dbReference>
<sequence length="344" mass="38270">MLMIGFGTPFLCDSLLGGYVPEFSAFYISMKSCKMSNGEVPDQYWKNLLAITTKASAESETPTVTPRPMSDENRKWLEMVMQELVKESDPSRQMDTILTSLHSYASSTADLNESDIGKIEELTDHLEDILGYAEITNRFVKKGGLLVIESFLCQRNHLSLQCRYAELVLSLTENNPQTQSLFSKEGLLTKLVKLLEDDTYSEEFLSKVLGAISGSVRSHIESFEIFCANNGVELLSGTVRRAKTGKLAGKAARVLTSIAYTLEDSPAHVKLLTADILTNFLYVLQNFAAECTSELDYIGEYILDFIDITTVSKEMANDLANTLEYGKVSLSIIDDLVKKLRVVT</sequence>
<name>A0ABR1CI14_NECAM</name>
<gene>
    <name evidence="1" type="primary">Necator_chrII.g7523</name>
    <name evidence="1" type="ORF">RB195_019729</name>
</gene>
<evidence type="ECO:0000313" key="2">
    <source>
        <dbReference type="Proteomes" id="UP001303046"/>
    </source>
</evidence>
<dbReference type="Gene3D" id="1.25.10.10">
    <property type="entry name" value="Leucine-rich Repeat Variant"/>
    <property type="match status" value="1"/>
</dbReference>
<reference evidence="1 2" key="1">
    <citation type="submission" date="2023-08" db="EMBL/GenBank/DDBJ databases">
        <title>A Necator americanus chromosomal reference genome.</title>
        <authorList>
            <person name="Ilik V."/>
            <person name="Petrzelkova K.J."/>
            <person name="Pardy F."/>
            <person name="Fuh T."/>
            <person name="Niatou-Singa F.S."/>
            <person name="Gouil Q."/>
            <person name="Baker L."/>
            <person name="Ritchie M.E."/>
            <person name="Jex A.R."/>
            <person name="Gazzola D."/>
            <person name="Li H."/>
            <person name="Toshio Fujiwara R."/>
            <person name="Zhan B."/>
            <person name="Aroian R.V."/>
            <person name="Pafco B."/>
            <person name="Schwarz E.M."/>
        </authorList>
    </citation>
    <scope>NUCLEOTIDE SEQUENCE [LARGE SCALE GENOMIC DNA]</scope>
    <source>
        <strain evidence="1 2">Aroian</strain>
        <tissue evidence="1">Whole animal</tissue>
    </source>
</reference>
<dbReference type="PANTHER" id="PTHR19316">
    <property type="entry name" value="PROTEIN FOLDING REGULATOR"/>
    <property type="match status" value="1"/>
</dbReference>
<dbReference type="SUPFAM" id="SSF48371">
    <property type="entry name" value="ARM repeat"/>
    <property type="match status" value="1"/>
</dbReference>
<protein>
    <recommendedName>
        <fullName evidence="3">Nucleotide exchange factor Fes1 domain-containing protein</fullName>
    </recommendedName>
</protein>
<proteinExistence type="predicted"/>